<evidence type="ECO:0000313" key="3">
    <source>
        <dbReference type="Proteomes" id="UP000886893"/>
    </source>
</evidence>
<dbReference type="InterPro" id="IPR005502">
    <property type="entry name" value="Ribosyl_crysJ1"/>
</dbReference>
<dbReference type="Proteomes" id="UP000886893">
    <property type="component" value="Unassembled WGS sequence"/>
</dbReference>
<accession>A0A9D1G9S9</accession>
<dbReference type="EMBL" id="DVKI01000192">
    <property type="protein sequence ID" value="HIT17925.1"/>
    <property type="molecule type" value="Genomic_DNA"/>
</dbReference>
<dbReference type="Pfam" id="PF03747">
    <property type="entry name" value="ADP_ribosyl_GH"/>
    <property type="match status" value="1"/>
</dbReference>
<evidence type="ECO:0000313" key="2">
    <source>
        <dbReference type="EMBL" id="HIT17925.1"/>
    </source>
</evidence>
<feature type="binding site" evidence="1">
    <location>
        <position position="299"/>
    </location>
    <ligand>
        <name>Mg(2+)</name>
        <dbReference type="ChEBI" id="CHEBI:18420"/>
        <label>1</label>
    </ligand>
</feature>
<feature type="binding site" evidence="1">
    <location>
        <position position="517"/>
    </location>
    <ligand>
        <name>Mg(2+)</name>
        <dbReference type="ChEBI" id="CHEBI:18420"/>
        <label>1</label>
    </ligand>
</feature>
<feature type="binding site" evidence="1">
    <location>
        <position position="300"/>
    </location>
    <ligand>
        <name>Mg(2+)</name>
        <dbReference type="ChEBI" id="CHEBI:18420"/>
        <label>1</label>
    </ligand>
</feature>
<comment type="caution">
    <text evidence="2">The sequence shown here is derived from an EMBL/GenBank/DDBJ whole genome shotgun (WGS) entry which is preliminary data.</text>
</comment>
<feature type="binding site" evidence="1">
    <location>
        <position position="515"/>
    </location>
    <ligand>
        <name>Mg(2+)</name>
        <dbReference type="ChEBI" id="CHEBI:18420"/>
        <label>1</label>
    </ligand>
</feature>
<proteinExistence type="predicted"/>
<dbReference type="InterPro" id="IPR036705">
    <property type="entry name" value="Ribosyl_crysJ1_sf"/>
</dbReference>
<reference evidence="2" key="2">
    <citation type="journal article" date="2021" name="PeerJ">
        <title>Extensive microbial diversity within the chicken gut microbiome revealed by metagenomics and culture.</title>
        <authorList>
            <person name="Gilroy R."/>
            <person name="Ravi A."/>
            <person name="Getino M."/>
            <person name="Pursley I."/>
            <person name="Horton D.L."/>
            <person name="Alikhan N.F."/>
            <person name="Baker D."/>
            <person name="Gharbi K."/>
            <person name="Hall N."/>
            <person name="Watson M."/>
            <person name="Adriaenssens E.M."/>
            <person name="Foster-Nyarko E."/>
            <person name="Jarju S."/>
            <person name="Secka A."/>
            <person name="Antonio M."/>
            <person name="Oren A."/>
            <person name="Chaudhuri R.R."/>
            <person name="La Ragione R."/>
            <person name="Hildebrand F."/>
            <person name="Pallen M.J."/>
        </authorList>
    </citation>
    <scope>NUCLEOTIDE SEQUENCE</scope>
    <source>
        <strain evidence="2">14508</strain>
    </source>
</reference>
<protein>
    <submittedName>
        <fullName evidence="2">ADP-ribosylglycohydrolase family protein</fullName>
    </submittedName>
</protein>
<dbReference type="Gene3D" id="1.10.4080.10">
    <property type="entry name" value="ADP-ribosylation/Crystallin J1"/>
    <property type="match status" value="1"/>
</dbReference>
<dbReference type="SUPFAM" id="SSF101478">
    <property type="entry name" value="ADP-ribosylglycohydrolase"/>
    <property type="match status" value="1"/>
</dbReference>
<keyword evidence="1" id="KW-0479">Metal-binding</keyword>
<comment type="cofactor">
    <cofactor evidence="1">
        <name>Mg(2+)</name>
        <dbReference type="ChEBI" id="CHEBI:18420"/>
    </cofactor>
    <text evidence="1">Binds 2 magnesium ions per subunit.</text>
</comment>
<organism evidence="2 3">
    <name type="scientific">Candidatus Caccosoma faecigallinarum</name>
    <dbReference type="NCBI Taxonomy" id="2840720"/>
    <lineage>
        <taxon>Bacteria</taxon>
        <taxon>Bacillati</taxon>
        <taxon>Bacillota</taxon>
        <taxon>Bacillota incertae sedis</taxon>
        <taxon>Candidatus Caccosoma</taxon>
    </lineage>
</organism>
<name>A0A9D1G9S9_9FIRM</name>
<dbReference type="GO" id="GO:0046872">
    <property type="term" value="F:metal ion binding"/>
    <property type="evidence" value="ECO:0007669"/>
    <property type="project" value="UniProtKB-KW"/>
</dbReference>
<sequence>MKLINGLYSDTHEFLQMNDAFYQAMKKYPQYQSFLEYLKIRYEDSYDLQLFAKAITKKDIETQSAVYLRKEKEYANCMTRLYGPFFTGKDTDEVDSLLKLEPLKRLEWILKQTAYTNDQIKEMLNQSKTNNIYDFYHSLYFQRLENPKLEIKEKDFHTEEDEEFILWNYVNLRHEQDHRPLISVRDCPKEEWKNLILKYQKDEIEDIHEPNDMQNIFAQSSQFVATKMPVHNYEKRLIGAIMARFAGCMLGAPVENWSIEQMEELAKNSQMDFPPTYYWKEIPDAEGLHYKRDKKYYFSDSKMQFVVADDDVTYTVLNALVLEKHGYQVQAKDIALFWKNHLPYACTAEYATMVGLRRNQSIEHIVNSNPYVELIGAAIRADCFGYVCPGNPYQAALLAYEDAKISHKRNGIYGEMFLAATIAASFSVSSSLEAIRIGMNYIPDHCRLKQDLIWALSFEGKLKDFKEARKLLDDRFLPMNRVHTNNNMCAIVFSLILGKDNFNDAISSCIAMGYDNDCTGASVGSILGALLTIEKIDKKWYEPFHNEIHTYIRGYETLKITELVNKITKVYHQEKN</sequence>
<keyword evidence="1" id="KW-0460">Magnesium</keyword>
<gene>
    <name evidence="2" type="ORF">IAD04_06115</name>
</gene>
<dbReference type="AlphaFoldDB" id="A0A9D1G9S9"/>
<evidence type="ECO:0000256" key="1">
    <source>
        <dbReference type="PIRSR" id="PIRSR605502-1"/>
    </source>
</evidence>
<reference evidence="2" key="1">
    <citation type="submission" date="2020-10" db="EMBL/GenBank/DDBJ databases">
        <authorList>
            <person name="Gilroy R."/>
        </authorList>
    </citation>
    <scope>NUCLEOTIDE SEQUENCE</scope>
    <source>
        <strain evidence="2">14508</strain>
    </source>
</reference>